<feature type="region of interest" description="Disordered" evidence="1">
    <location>
        <begin position="71"/>
        <end position="102"/>
    </location>
</feature>
<comment type="caution">
    <text evidence="2">The sequence shown here is derived from an EMBL/GenBank/DDBJ whole genome shotgun (WGS) entry which is preliminary data.</text>
</comment>
<name>A0A6B0S581_9CETA</name>
<sequence length="102" mass="11582">METASLKQRLMVGCGPQWTYRRMLYSGLLLLQLRISGPCLCLEESMEEQDEKPQGSLKACVQVSAFPQEKDKKMMKFQPASEERMQTGSRAPRQSEAPELCP</sequence>
<accession>A0A6B0S581</accession>
<dbReference type="EMBL" id="VBQZ03000181">
    <property type="protein sequence ID" value="MXQ97102.1"/>
    <property type="molecule type" value="Genomic_DNA"/>
</dbReference>
<gene>
    <name evidence="2" type="ORF">E5288_WYG016533</name>
</gene>
<dbReference type="AlphaFoldDB" id="A0A6B0S581"/>
<protein>
    <submittedName>
        <fullName evidence="2">Uncharacterized protein</fullName>
    </submittedName>
</protein>
<evidence type="ECO:0000256" key="1">
    <source>
        <dbReference type="SAM" id="MobiDB-lite"/>
    </source>
</evidence>
<evidence type="ECO:0000313" key="3">
    <source>
        <dbReference type="Proteomes" id="UP000322234"/>
    </source>
</evidence>
<evidence type="ECO:0000313" key="2">
    <source>
        <dbReference type="EMBL" id="MXQ97102.1"/>
    </source>
</evidence>
<keyword evidence="3" id="KW-1185">Reference proteome</keyword>
<reference evidence="2" key="1">
    <citation type="submission" date="2019-10" db="EMBL/GenBank/DDBJ databases">
        <title>The sequence and de novo assembly of the wild yak genome.</title>
        <authorList>
            <person name="Liu Y."/>
        </authorList>
    </citation>
    <scope>NUCLEOTIDE SEQUENCE [LARGE SCALE GENOMIC DNA]</scope>
    <source>
        <strain evidence="2">WY2019</strain>
    </source>
</reference>
<proteinExistence type="predicted"/>
<dbReference type="Proteomes" id="UP000322234">
    <property type="component" value="Unassembled WGS sequence"/>
</dbReference>
<organism evidence="2 3">
    <name type="scientific">Bos mutus</name>
    <name type="common">wild yak</name>
    <dbReference type="NCBI Taxonomy" id="72004"/>
    <lineage>
        <taxon>Eukaryota</taxon>
        <taxon>Metazoa</taxon>
        <taxon>Chordata</taxon>
        <taxon>Craniata</taxon>
        <taxon>Vertebrata</taxon>
        <taxon>Euteleostomi</taxon>
        <taxon>Mammalia</taxon>
        <taxon>Eutheria</taxon>
        <taxon>Laurasiatheria</taxon>
        <taxon>Artiodactyla</taxon>
        <taxon>Ruminantia</taxon>
        <taxon>Pecora</taxon>
        <taxon>Bovidae</taxon>
        <taxon>Bovinae</taxon>
        <taxon>Bos</taxon>
    </lineage>
</organism>